<dbReference type="FunCoup" id="Q7UEL8">
    <property type="interactions" value="191"/>
</dbReference>
<dbReference type="HOGENOM" id="CLU_038944_7_0_0"/>
<keyword evidence="3 6" id="KW-0812">Transmembrane</keyword>
<evidence type="ECO:0000313" key="9">
    <source>
        <dbReference type="Proteomes" id="UP000001025"/>
    </source>
</evidence>
<dbReference type="GO" id="GO:0005886">
    <property type="term" value="C:plasma membrane"/>
    <property type="evidence" value="ECO:0007669"/>
    <property type="project" value="UniProtKB-SubCell"/>
</dbReference>
<dbReference type="InterPro" id="IPR032816">
    <property type="entry name" value="VTT_dom"/>
</dbReference>
<gene>
    <name evidence="8" type="ordered locus">RB11258</name>
</gene>
<feature type="transmembrane region" description="Helical" evidence="6">
    <location>
        <begin position="72"/>
        <end position="100"/>
    </location>
</feature>
<dbReference type="AlphaFoldDB" id="Q7UEL8"/>
<sequence length="237" mass="26208">MMRRWLILVLVVALLATLWYFSDASMHHETIAENEKWIRSLINDHPILSIAAATGIYILTSLIPGTTGKSILYGWLFGLWIGLAIVSLSLTIAACIALLSVRLMFRDWALRKVPRLVRKIESALNVGGQATCLLTLRLLHAPYTGVNYSAGATNVRITTFAWTTLIGMIPSNVVFVLAGSRLPSVDRLGQLDLWTVVDWKILLVSSVVIAIPLIITHSSRRFRETGEDTSPIEGSSR</sequence>
<organism evidence="8 9">
    <name type="scientific">Rhodopirellula baltica (strain DSM 10527 / NCIMB 13988 / SH1)</name>
    <dbReference type="NCBI Taxonomy" id="243090"/>
    <lineage>
        <taxon>Bacteria</taxon>
        <taxon>Pseudomonadati</taxon>
        <taxon>Planctomycetota</taxon>
        <taxon>Planctomycetia</taxon>
        <taxon>Pirellulales</taxon>
        <taxon>Pirellulaceae</taxon>
        <taxon>Rhodopirellula</taxon>
    </lineage>
</organism>
<evidence type="ECO:0000256" key="3">
    <source>
        <dbReference type="ARBA" id="ARBA00022692"/>
    </source>
</evidence>
<feature type="transmembrane region" description="Helical" evidence="6">
    <location>
        <begin position="199"/>
        <end position="215"/>
    </location>
</feature>
<keyword evidence="4 6" id="KW-1133">Transmembrane helix</keyword>
<dbReference type="PANTHER" id="PTHR12677:SF59">
    <property type="entry name" value="GOLGI APPARATUS MEMBRANE PROTEIN TVP38-RELATED"/>
    <property type="match status" value="1"/>
</dbReference>
<comment type="subcellular location">
    <subcellularLocation>
        <location evidence="1 6">Cell membrane</location>
        <topology evidence="1 6">Multi-pass membrane protein</topology>
    </subcellularLocation>
</comment>
<feature type="domain" description="VTT" evidence="7">
    <location>
        <begin position="70"/>
        <end position="180"/>
    </location>
</feature>
<feature type="transmembrane region" description="Helical" evidence="6">
    <location>
        <begin position="47"/>
        <end position="65"/>
    </location>
</feature>
<comment type="similarity">
    <text evidence="6">Belongs to the TVP38/TMEM64 family.</text>
</comment>
<dbReference type="EMBL" id="BX294153">
    <property type="protein sequence ID" value="CAD79017.1"/>
    <property type="molecule type" value="Genomic_DNA"/>
</dbReference>
<dbReference type="STRING" id="243090.RB11258"/>
<dbReference type="Proteomes" id="UP000001025">
    <property type="component" value="Chromosome"/>
</dbReference>
<dbReference type="InterPro" id="IPR015414">
    <property type="entry name" value="TMEM64"/>
</dbReference>
<keyword evidence="9" id="KW-1185">Reference proteome</keyword>
<keyword evidence="2 6" id="KW-1003">Cell membrane</keyword>
<evidence type="ECO:0000256" key="1">
    <source>
        <dbReference type="ARBA" id="ARBA00004651"/>
    </source>
</evidence>
<dbReference type="eggNOG" id="COG0398">
    <property type="taxonomic scope" value="Bacteria"/>
</dbReference>
<evidence type="ECO:0000256" key="5">
    <source>
        <dbReference type="ARBA" id="ARBA00023136"/>
    </source>
</evidence>
<proteinExistence type="inferred from homology"/>
<reference evidence="8 9" key="1">
    <citation type="journal article" date="2003" name="Proc. Natl. Acad. Sci. U.S.A.">
        <title>Complete genome sequence of the marine planctomycete Pirellula sp. strain 1.</title>
        <authorList>
            <person name="Gloeckner F.O."/>
            <person name="Kube M."/>
            <person name="Bauer M."/>
            <person name="Teeling H."/>
            <person name="Lombardot T."/>
            <person name="Ludwig W."/>
            <person name="Gade D."/>
            <person name="Beck A."/>
            <person name="Borzym K."/>
            <person name="Heitmann K."/>
            <person name="Rabus R."/>
            <person name="Schlesner H."/>
            <person name="Amann R."/>
            <person name="Reinhardt R."/>
        </authorList>
    </citation>
    <scope>NUCLEOTIDE SEQUENCE [LARGE SCALE GENOMIC DNA]</scope>
    <source>
        <strain evidence="9">DSM 10527 / NCIMB 13988 / SH1</strain>
    </source>
</reference>
<evidence type="ECO:0000256" key="2">
    <source>
        <dbReference type="ARBA" id="ARBA00022475"/>
    </source>
</evidence>
<dbReference type="OrthoDB" id="9779114at2"/>
<dbReference type="KEGG" id="rba:RB11258"/>
<evidence type="ECO:0000313" key="8">
    <source>
        <dbReference type="EMBL" id="CAD79017.1"/>
    </source>
</evidence>
<evidence type="ECO:0000256" key="6">
    <source>
        <dbReference type="RuleBase" id="RU366058"/>
    </source>
</evidence>
<accession>Q7UEL8</accession>
<name>Q7UEL8_RHOBA</name>
<evidence type="ECO:0000259" key="7">
    <source>
        <dbReference type="Pfam" id="PF09335"/>
    </source>
</evidence>
<dbReference type="InParanoid" id="Q7UEL8"/>
<evidence type="ECO:0000256" key="4">
    <source>
        <dbReference type="ARBA" id="ARBA00022989"/>
    </source>
</evidence>
<keyword evidence="5 6" id="KW-0472">Membrane</keyword>
<feature type="transmembrane region" description="Helical" evidence="6">
    <location>
        <begin position="160"/>
        <end position="179"/>
    </location>
</feature>
<dbReference type="PATRIC" id="fig|243090.15.peg.5456"/>
<comment type="caution">
    <text evidence="6">Lacks conserved residue(s) required for the propagation of feature annotation.</text>
</comment>
<dbReference type="PANTHER" id="PTHR12677">
    <property type="entry name" value="GOLGI APPARATUS MEMBRANE PROTEIN TVP38-RELATED"/>
    <property type="match status" value="1"/>
</dbReference>
<dbReference type="EnsemblBacteria" id="CAD79017">
    <property type="protein sequence ID" value="CAD79017"/>
    <property type="gene ID" value="RB11258"/>
</dbReference>
<dbReference type="Pfam" id="PF09335">
    <property type="entry name" value="VTT_dom"/>
    <property type="match status" value="1"/>
</dbReference>
<protein>
    <recommendedName>
        <fullName evidence="6">TVP38/TMEM64 family membrane protein</fullName>
    </recommendedName>
</protein>